<dbReference type="EMBL" id="CP045226">
    <property type="protein sequence ID" value="QFS43740.1"/>
    <property type="molecule type" value="Genomic_DNA"/>
</dbReference>
<dbReference type="Proteomes" id="UP000326678">
    <property type="component" value="Chromosome Gxm1"/>
</dbReference>
<gene>
    <name evidence="1" type="ORF">GXM_01213</name>
</gene>
<sequence>MGLVLAFSAVVGLIGMALLQPLWGLAGIGQPNSRLEDDAEFFVDDEDF</sequence>
<dbReference type="AlphaFoldDB" id="A0A5P8VTN2"/>
<organism evidence="1 2">
    <name type="scientific">Nostoc sphaeroides CCNUC1</name>
    <dbReference type="NCBI Taxonomy" id="2653204"/>
    <lineage>
        <taxon>Bacteria</taxon>
        <taxon>Bacillati</taxon>
        <taxon>Cyanobacteriota</taxon>
        <taxon>Cyanophyceae</taxon>
        <taxon>Nostocales</taxon>
        <taxon>Nostocaceae</taxon>
        <taxon>Nostoc</taxon>
    </lineage>
</organism>
<dbReference type="KEGG" id="nsh:GXM_01213"/>
<name>A0A5P8VTN2_9NOSO</name>
<keyword evidence="2" id="KW-1185">Reference proteome</keyword>
<accession>A0A5P8VTN2</accession>
<reference evidence="1 2" key="1">
    <citation type="submission" date="2019-10" db="EMBL/GenBank/DDBJ databases">
        <title>Genomic and transcriptomic insights into the perfect genentic adaptation of a filamentous nitrogen-fixing cyanobacterium to rice fields.</title>
        <authorList>
            <person name="Chen Z."/>
        </authorList>
    </citation>
    <scope>NUCLEOTIDE SEQUENCE [LARGE SCALE GENOMIC DNA]</scope>
    <source>
        <strain evidence="1">CCNUC1</strain>
    </source>
</reference>
<evidence type="ECO:0000313" key="2">
    <source>
        <dbReference type="Proteomes" id="UP000326678"/>
    </source>
</evidence>
<proteinExistence type="predicted"/>
<evidence type="ECO:0000313" key="1">
    <source>
        <dbReference type="EMBL" id="QFS43740.1"/>
    </source>
</evidence>
<protein>
    <submittedName>
        <fullName evidence="1">Uncharacterized protein</fullName>
    </submittedName>
</protein>